<dbReference type="Proteomes" id="UP000748531">
    <property type="component" value="Unassembled WGS sequence"/>
</dbReference>
<evidence type="ECO:0000313" key="2">
    <source>
        <dbReference type="Proteomes" id="UP000748531"/>
    </source>
</evidence>
<comment type="caution">
    <text evidence="1">The sequence shown here is derived from an EMBL/GenBank/DDBJ whole genome shotgun (WGS) entry which is preliminary data.</text>
</comment>
<protein>
    <submittedName>
        <fullName evidence="1">Uncharacterized protein</fullName>
    </submittedName>
</protein>
<keyword evidence="2" id="KW-1185">Reference proteome</keyword>
<evidence type="ECO:0000313" key="1">
    <source>
        <dbReference type="EMBL" id="KAF5406461.1"/>
    </source>
</evidence>
<dbReference type="AlphaFoldDB" id="A0A8J4WLF2"/>
<reference evidence="1" key="1">
    <citation type="submission" date="2019-05" db="EMBL/GenBank/DDBJ databases">
        <title>Annotation for the trematode Paragonimus heterotremus.</title>
        <authorList>
            <person name="Choi Y.-J."/>
        </authorList>
    </citation>
    <scope>NUCLEOTIDE SEQUENCE</scope>
    <source>
        <strain evidence="1">LC</strain>
    </source>
</reference>
<name>A0A8J4WLF2_9TREM</name>
<organism evidence="1 2">
    <name type="scientific">Paragonimus heterotremus</name>
    <dbReference type="NCBI Taxonomy" id="100268"/>
    <lineage>
        <taxon>Eukaryota</taxon>
        <taxon>Metazoa</taxon>
        <taxon>Spiralia</taxon>
        <taxon>Lophotrochozoa</taxon>
        <taxon>Platyhelminthes</taxon>
        <taxon>Trematoda</taxon>
        <taxon>Digenea</taxon>
        <taxon>Plagiorchiida</taxon>
        <taxon>Troglotremata</taxon>
        <taxon>Troglotrematidae</taxon>
        <taxon>Paragonimus</taxon>
    </lineage>
</organism>
<proteinExistence type="predicted"/>
<sequence>MPMNYRIKTPFLIIPVQIEVRTPVLKLFPVDRLLASHWLSYFASCEHTTICRLS</sequence>
<dbReference type="EMBL" id="LUCH01000002">
    <property type="protein sequence ID" value="KAF5406461.1"/>
    <property type="molecule type" value="Genomic_DNA"/>
</dbReference>
<gene>
    <name evidence="1" type="ORF">PHET_00009</name>
</gene>
<accession>A0A8J4WLF2</accession>